<keyword evidence="5 6" id="KW-0472">Membrane</keyword>
<evidence type="ECO:0000256" key="4">
    <source>
        <dbReference type="ARBA" id="ARBA00022989"/>
    </source>
</evidence>
<protein>
    <submittedName>
        <fullName evidence="7">Oligosaccharide flippase family protein</fullName>
    </submittedName>
</protein>
<feature type="transmembrane region" description="Helical" evidence="6">
    <location>
        <begin position="57"/>
        <end position="80"/>
    </location>
</feature>
<dbReference type="InterPro" id="IPR002797">
    <property type="entry name" value="Polysacc_synth"/>
</dbReference>
<keyword evidence="2" id="KW-1003">Cell membrane</keyword>
<gene>
    <name evidence="7" type="ORF">PUV54_07930</name>
</gene>
<sequence>MNSLNSITAIIQRPLFQGPVARGAVSAFVLRIFNLVLGFLTIILLGRYLGADGYGVYALAVSTAALIAMVGSCGFDHFLVAALPRITQDKQFDVFKRMMRVAITATLLGCALTLCLGFGLRPFAGPVYTTILPFIVILTPIMALATLAQGALRGLMRAMTAYIPEFLIVQVVMLTGVIALIATDAISTTGVLVLVLFAWSAACATAWIWVQQASPKVLNTEKKTDSKKWLKSALWLNAAKLSMFSFGKVELLILAAMLDEVAVGLFAIAMRLGQLVLFPAFAVSAGLAPSIARRLQAEEEVHSLIRKSLMASSTLGFLFVPAVGAGAFVMFYFTGAEFTAAWPVVAILAVGFAGSTLMGRGYDLLLAAGKERLLAFASLTVFVVNIISCIAFTAAFGLVGTAVSSAAAFITQQALFAVIAWRTLHVRVDAMSLLASGKTNAPLNNPQDKTAG</sequence>
<feature type="transmembrane region" description="Helical" evidence="6">
    <location>
        <begin position="160"/>
        <end position="182"/>
    </location>
</feature>
<name>A0AAE9ZE10_9PROT</name>
<keyword evidence="3 6" id="KW-0812">Transmembrane</keyword>
<dbReference type="InterPro" id="IPR050833">
    <property type="entry name" value="Poly_Biosynth_Transport"/>
</dbReference>
<dbReference type="KEGG" id="hfl:PUV54_07930"/>
<evidence type="ECO:0000256" key="3">
    <source>
        <dbReference type="ARBA" id="ARBA00022692"/>
    </source>
</evidence>
<dbReference type="Pfam" id="PF01943">
    <property type="entry name" value="Polysacc_synt"/>
    <property type="match status" value="1"/>
</dbReference>
<feature type="transmembrane region" description="Helical" evidence="6">
    <location>
        <begin position="20"/>
        <end position="45"/>
    </location>
</feature>
<feature type="transmembrane region" description="Helical" evidence="6">
    <location>
        <begin position="340"/>
        <end position="361"/>
    </location>
</feature>
<feature type="transmembrane region" description="Helical" evidence="6">
    <location>
        <begin position="373"/>
        <end position="396"/>
    </location>
</feature>
<feature type="transmembrane region" description="Helical" evidence="6">
    <location>
        <begin position="313"/>
        <end position="334"/>
    </location>
</feature>
<dbReference type="RefSeq" id="WP_274495088.1">
    <property type="nucleotide sequence ID" value="NZ_CP118166.1"/>
</dbReference>
<proteinExistence type="predicted"/>
<evidence type="ECO:0000256" key="5">
    <source>
        <dbReference type="ARBA" id="ARBA00023136"/>
    </source>
</evidence>
<feature type="transmembrane region" description="Helical" evidence="6">
    <location>
        <begin position="188"/>
        <end position="210"/>
    </location>
</feature>
<feature type="transmembrane region" description="Helical" evidence="6">
    <location>
        <begin position="101"/>
        <end position="120"/>
    </location>
</feature>
<dbReference type="PANTHER" id="PTHR30250">
    <property type="entry name" value="PST FAMILY PREDICTED COLANIC ACID TRANSPORTER"/>
    <property type="match status" value="1"/>
</dbReference>
<feature type="transmembrane region" description="Helical" evidence="6">
    <location>
        <begin position="275"/>
        <end position="292"/>
    </location>
</feature>
<keyword evidence="8" id="KW-1185">Reference proteome</keyword>
<evidence type="ECO:0000313" key="8">
    <source>
        <dbReference type="Proteomes" id="UP001214043"/>
    </source>
</evidence>
<evidence type="ECO:0000256" key="2">
    <source>
        <dbReference type="ARBA" id="ARBA00022475"/>
    </source>
</evidence>
<dbReference type="GO" id="GO:0005886">
    <property type="term" value="C:plasma membrane"/>
    <property type="evidence" value="ECO:0007669"/>
    <property type="project" value="UniProtKB-SubCell"/>
</dbReference>
<organism evidence="7 8">
    <name type="scientific">Hyphococcus flavus</name>
    <dbReference type="NCBI Taxonomy" id="1866326"/>
    <lineage>
        <taxon>Bacteria</taxon>
        <taxon>Pseudomonadati</taxon>
        <taxon>Pseudomonadota</taxon>
        <taxon>Alphaproteobacteria</taxon>
        <taxon>Parvularculales</taxon>
        <taxon>Parvularculaceae</taxon>
        <taxon>Hyphococcus</taxon>
    </lineage>
</organism>
<evidence type="ECO:0000313" key="7">
    <source>
        <dbReference type="EMBL" id="WDI33124.1"/>
    </source>
</evidence>
<dbReference type="AlphaFoldDB" id="A0AAE9ZE10"/>
<dbReference type="EMBL" id="CP118166">
    <property type="protein sequence ID" value="WDI33124.1"/>
    <property type="molecule type" value="Genomic_DNA"/>
</dbReference>
<evidence type="ECO:0000256" key="6">
    <source>
        <dbReference type="SAM" id="Phobius"/>
    </source>
</evidence>
<feature type="transmembrane region" description="Helical" evidence="6">
    <location>
        <begin position="402"/>
        <end position="421"/>
    </location>
</feature>
<dbReference type="Proteomes" id="UP001214043">
    <property type="component" value="Chromosome"/>
</dbReference>
<evidence type="ECO:0000256" key="1">
    <source>
        <dbReference type="ARBA" id="ARBA00004651"/>
    </source>
</evidence>
<dbReference type="PANTHER" id="PTHR30250:SF11">
    <property type="entry name" value="O-ANTIGEN TRANSPORTER-RELATED"/>
    <property type="match status" value="1"/>
</dbReference>
<feature type="transmembrane region" description="Helical" evidence="6">
    <location>
        <begin position="126"/>
        <end position="148"/>
    </location>
</feature>
<keyword evidence="4 6" id="KW-1133">Transmembrane helix</keyword>
<accession>A0AAE9ZE10</accession>
<comment type="subcellular location">
    <subcellularLocation>
        <location evidence="1">Cell membrane</location>
        <topology evidence="1">Multi-pass membrane protein</topology>
    </subcellularLocation>
</comment>
<reference evidence="7" key="1">
    <citation type="submission" date="2023-02" db="EMBL/GenBank/DDBJ databases">
        <title>Genome sequence of Hyphococcus flavus.</title>
        <authorList>
            <person name="Rong J.-C."/>
            <person name="Zhao Q."/>
            <person name="Yi M."/>
            <person name="Wu J.-Y."/>
        </authorList>
    </citation>
    <scope>NUCLEOTIDE SEQUENCE</scope>
    <source>
        <strain evidence="7">MCCC 1K03223</strain>
    </source>
</reference>